<sequence length="259" mass="29453">MRGQIMLFGDSITEQSFRPGGWGAALANAYCRQADVVLRGYAGYNTKWALFLLNHIFPLDSSKARIATTIFFGANDAALSGRTNERFHVPIEDYKQNLRKIVLHLKVIVWFQECSPTMLIVLITPPPFYGERRHEYLKSLLGENAPKLSERTNEVTGQYARACIETAKEMGVMSVDLWSKMQETDDWQNKFLIDGLHLTMEGNAIVYQEVIKVFNEAGLSADNMPFDFPNHSDIDAKNPEEAFQQKCFLMSHCGFVRDL</sequence>
<dbReference type="Pfam" id="PF00657">
    <property type="entry name" value="Lipase_GDSL"/>
    <property type="match status" value="1"/>
</dbReference>
<keyword evidence="3" id="KW-0442">Lipid degradation</keyword>
<comment type="caution">
    <text evidence="4">The sequence shown here is derived from an EMBL/GenBank/DDBJ whole genome shotgun (WGS) entry which is preliminary data.</text>
</comment>
<dbReference type="InterPro" id="IPR045136">
    <property type="entry name" value="Iah1-like"/>
</dbReference>
<dbReference type="STRING" id="3818.A0A445AUC9"/>
<dbReference type="AlphaFoldDB" id="A0A445AUC9"/>
<evidence type="ECO:0000256" key="1">
    <source>
        <dbReference type="ARBA" id="ARBA00008668"/>
    </source>
</evidence>
<evidence type="ECO:0000256" key="3">
    <source>
        <dbReference type="ARBA" id="ARBA00022963"/>
    </source>
</evidence>
<gene>
    <name evidence="4" type="ORF">Ahy_B01g054816</name>
</gene>
<dbReference type="CDD" id="cd01838">
    <property type="entry name" value="Isoamyl_acetate_hydrolase_like"/>
    <property type="match status" value="1"/>
</dbReference>
<dbReference type="SUPFAM" id="SSF52266">
    <property type="entry name" value="SGNH hydrolase"/>
    <property type="match status" value="1"/>
</dbReference>
<dbReference type="InterPro" id="IPR001087">
    <property type="entry name" value="GDSL"/>
</dbReference>
<reference evidence="4 5" key="1">
    <citation type="submission" date="2019-01" db="EMBL/GenBank/DDBJ databases">
        <title>Sequencing of cultivated peanut Arachis hypogaea provides insights into genome evolution and oil improvement.</title>
        <authorList>
            <person name="Chen X."/>
        </authorList>
    </citation>
    <scope>NUCLEOTIDE SEQUENCE [LARGE SCALE GENOMIC DNA]</scope>
    <source>
        <strain evidence="5">cv. Fuhuasheng</strain>
        <tissue evidence="4">Leaves</tissue>
    </source>
</reference>
<proteinExistence type="inferred from homology"/>
<comment type="similarity">
    <text evidence="1">Belongs to the 'GDSL' lipolytic enzyme family.</text>
</comment>
<organism evidence="4 5">
    <name type="scientific">Arachis hypogaea</name>
    <name type="common">Peanut</name>
    <dbReference type="NCBI Taxonomy" id="3818"/>
    <lineage>
        <taxon>Eukaryota</taxon>
        <taxon>Viridiplantae</taxon>
        <taxon>Streptophyta</taxon>
        <taxon>Embryophyta</taxon>
        <taxon>Tracheophyta</taxon>
        <taxon>Spermatophyta</taxon>
        <taxon>Magnoliopsida</taxon>
        <taxon>eudicotyledons</taxon>
        <taxon>Gunneridae</taxon>
        <taxon>Pentapetalae</taxon>
        <taxon>rosids</taxon>
        <taxon>fabids</taxon>
        <taxon>Fabales</taxon>
        <taxon>Fabaceae</taxon>
        <taxon>Papilionoideae</taxon>
        <taxon>50 kb inversion clade</taxon>
        <taxon>dalbergioids sensu lato</taxon>
        <taxon>Dalbergieae</taxon>
        <taxon>Pterocarpus clade</taxon>
        <taxon>Arachis</taxon>
    </lineage>
</organism>
<evidence type="ECO:0000313" key="4">
    <source>
        <dbReference type="EMBL" id="RYR30040.1"/>
    </source>
</evidence>
<dbReference type="PANTHER" id="PTHR14209:SF36">
    <property type="entry name" value="GDSL-LIKE LIPASE_ACYLHYDROLASE FAMILY PROTEIN, EXPRESSED"/>
    <property type="match status" value="1"/>
</dbReference>
<keyword evidence="5" id="KW-1185">Reference proteome</keyword>
<keyword evidence="2" id="KW-0378">Hydrolase</keyword>
<dbReference type="FunFam" id="3.40.50.1110:FF:000002">
    <property type="entry name" value="isoamyl acetate-hydrolyzing esterase 1 homolog"/>
    <property type="match status" value="1"/>
</dbReference>
<protein>
    <submittedName>
        <fullName evidence="4">Uncharacterized protein</fullName>
    </submittedName>
</protein>
<dbReference type="GO" id="GO:0016788">
    <property type="term" value="F:hydrolase activity, acting on ester bonds"/>
    <property type="evidence" value="ECO:0007669"/>
    <property type="project" value="InterPro"/>
</dbReference>
<evidence type="ECO:0000313" key="5">
    <source>
        <dbReference type="Proteomes" id="UP000289738"/>
    </source>
</evidence>
<dbReference type="GO" id="GO:0016042">
    <property type="term" value="P:lipid catabolic process"/>
    <property type="evidence" value="ECO:0007669"/>
    <property type="project" value="UniProtKB-KW"/>
</dbReference>
<dbReference type="Gene3D" id="3.40.50.1110">
    <property type="entry name" value="SGNH hydrolase"/>
    <property type="match status" value="1"/>
</dbReference>
<dbReference type="InterPro" id="IPR036514">
    <property type="entry name" value="SGNH_hydro_sf"/>
</dbReference>
<evidence type="ECO:0000256" key="2">
    <source>
        <dbReference type="ARBA" id="ARBA00022801"/>
    </source>
</evidence>
<dbReference type="PANTHER" id="PTHR14209">
    <property type="entry name" value="ISOAMYL ACETATE-HYDROLYZING ESTERASE 1"/>
    <property type="match status" value="1"/>
</dbReference>
<dbReference type="Proteomes" id="UP000289738">
    <property type="component" value="Chromosome B01"/>
</dbReference>
<name>A0A445AUC9_ARAHY</name>
<dbReference type="EMBL" id="SDMP01000011">
    <property type="protein sequence ID" value="RYR30040.1"/>
    <property type="molecule type" value="Genomic_DNA"/>
</dbReference>
<keyword evidence="3" id="KW-0443">Lipid metabolism</keyword>
<accession>A0A445AUC9</accession>